<proteinExistence type="predicted"/>
<dbReference type="SMART" id="SM00358">
    <property type="entry name" value="DSRM"/>
    <property type="match status" value="2"/>
</dbReference>
<dbReference type="Pfam" id="PF00035">
    <property type="entry name" value="dsrm"/>
    <property type="match status" value="2"/>
</dbReference>
<feature type="region of interest" description="Disordered" evidence="4">
    <location>
        <begin position="157"/>
        <end position="189"/>
    </location>
</feature>
<sequence length="311" mass="34093">MDHMYKSQLQSYAMKQNMELPVYAAERQGPAHAPRFRCKVTVFGQTFQSLEFCPTLKAAEHAAAKVALASLTPLNPEGVVDLAYKNLLQEIAQKENSLLPVYATSTSGPSHSPTFTSTVEFAGNVYKGEEAKTKKLAEMNAAKIAFMCIKYGQPNQTPSPSLPCEKQEAANSNVKSSEQVSPSLPSKMVTPDVPSKWIEVYEDELPDVLNAPANSVKDTNITASPVANLTVAPATNAMEMNADAADLSQKPTNNDDNESSEKKLVMGSGYRSIPGGQHVVCRPWNPDMTLPEDSEMMFRDDRFISYRVLKH</sequence>
<dbReference type="PANTHER" id="PTHR46031:SF16">
    <property type="entry name" value="DOUBLE-STRANDED RNA-BINDING PROTEIN 4"/>
    <property type="match status" value="1"/>
</dbReference>
<dbReference type="Gene3D" id="3.30.160.20">
    <property type="match status" value="2"/>
</dbReference>
<organism evidence="6 7">
    <name type="scientific">Raphanus sativus</name>
    <name type="common">Radish</name>
    <name type="synonym">Raphanus raphanistrum var. sativus</name>
    <dbReference type="NCBI Taxonomy" id="3726"/>
    <lineage>
        <taxon>Eukaryota</taxon>
        <taxon>Viridiplantae</taxon>
        <taxon>Streptophyta</taxon>
        <taxon>Embryophyta</taxon>
        <taxon>Tracheophyta</taxon>
        <taxon>Spermatophyta</taxon>
        <taxon>Magnoliopsida</taxon>
        <taxon>eudicotyledons</taxon>
        <taxon>Gunneridae</taxon>
        <taxon>Pentapetalae</taxon>
        <taxon>rosids</taxon>
        <taxon>malvids</taxon>
        <taxon>Brassicales</taxon>
        <taxon>Brassicaceae</taxon>
        <taxon>Brassiceae</taxon>
        <taxon>Raphanus</taxon>
    </lineage>
</organism>
<feature type="compositionally biased region" description="Polar residues" evidence="4">
    <location>
        <begin position="169"/>
        <end position="184"/>
    </location>
</feature>
<evidence type="ECO:0000256" key="4">
    <source>
        <dbReference type="SAM" id="MobiDB-lite"/>
    </source>
</evidence>
<dbReference type="InterPro" id="IPR044451">
    <property type="entry name" value="AtDRB-like_DSRM_2"/>
</dbReference>
<dbReference type="RefSeq" id="XP_018460351.1">
    <property type="nucleotide sequence ID" value="XM_018604849.2"/>
</dbReference>
<name>A0A6J0LLX7_RAPSA</name>
<dbReference type="CDD" id="cd19908">
    <property type="entry name" value="DSRM_AtDRB-like_rpt2"/>
    <property type="match status" value="1"/>
</dbReference>
<evidence type="ECO:0000259" key="5">
    <source>
        <dbReference type="PROSITE" id="PS50137"/>
    </source>
</evidence>
<evidence type="ECO:0000313" key="6">
    <source>
        <dbReference type="Proteomes" id="UP000504610"/>
    </source>
</evidence>
<dbReference type="InterPro" id="IPR014720">
    <property type="entry name" value="dsRBD_dom"/>
</dbReference>
<keyword evidence="1" id="KW-0677">Repeat</keyword>
<reference evidence="6" key="1">
    <citation type="journal article" date="2019" name="Database">
        <title>The radish genome database (RadishGD): an integrated information resource for radish genomics.</title>
        <authorList>
            <person name="Yu H.J."/>
            <person name="Baek S."/>
            <person name="Lee Y.J."/>
            <person name="Cho A."/>
            <person name="Mun J.H."/>
        </authorList>
    </citation>
    <scope>NUCLEOTIDE SEQUENCE [LARGE SCALE GENOMIC DNA]</scope>
    <source>
        <strain evidence="6">cv. WK10039</strain>
    </source>
</reference>
<dbReference type="AlphaFoldDB" id="A0A6J0LLX7"/>
<dbReference type="OrthoDB" id="5988181at2759"/>
<dbReference type="PANTHER" id="PTHR46031">
    <property type="match status" value="1"/>
</dbReference>
<dbReference type="GeneID" id="108831290"/>
<dbReference type="PROSITE" id="PS50137">
    <property type="entry name" value="DS_RBD"/>
    <property type="match status" value="2"/>
</dbReference>
<keyword evidence="6" id="KW-1185">Reference proteome</keyword>
<evidence type="ECO:0000256" key="3">
    <source>
        <dbReference type="PROSITE-ProRule" id="PRU00266"/>
    </source>
</evidence>
<accession>A0A6J0LLX7</accession>
<dbReference type="Proteomes" id="UP000504610">
    <property type="component" value="Chromosome 5"/>
</dbReference>
<keyword evidence="2 3" id="KW-0694">RNA-binding</keyword>
<feature type="domain" description="DRBM" evidence="5">
    <location>
        <begin position="83"/>
        <end position="151"/>
    </location>
</feature>
<feature type="domain" description="DRBM" evidence="5">
    <location>
        <begin position="4"/>
        <end position="73"/>
    </location>
</feature>
<dbReference type="SUPFAM" id="SSF54768">
    <property type="entry name" value="dsRNA-binding domain-like"/>
    <property type="match status" value="2"/>
</dbReference>
<protein>
    <submittedName>
        <fullName evidence="7">Double-stranded RNA-binding protein 4</fullName>
    </submittedName>
</protein>
<dbReference type="KEGG" id="rsz:108831290"/>
<evidence type="ECO:0000256" key="2">
    <source>
        <dbReference type="ARBA" id="ARBA00022884"/>
    </source>
</evidence>
<evidence type="ECO:0000256" key="1">
    <source>
        <dbReference type="ARBA" id="ARBA00022737"/>
    </source>
</evidence>
<dbReference type="GO" id="GO:0003725">
    <property type="term" value="F:double-stranded RNA binding"/>
    <property type="evidence" value="ECO:0007669"/>
    <property type="project" value="InterPro"/>
</dbReference>
<reference evidence="7" key="2">
    <citation type="submission" date="2025-08" db="UniProtKB">
        <authorList>
            <consortium name="RefSeq"/>
        </authorList>
    </citation>
    <scope>IDENTIFICATION</scope>
    <source>
        <tissue evidence="7">Leaf</tissue>
    </source>
</reference>
<evidence type="ECO:0000313" key="7">
    <source>
        <dbReference type="RefSeq" id="XP_018460351.1"/>
    </source>
</evidence>
<gene>
    <name evidence="7" type="primary">LOC108831290</name>
</gene>